<organism evidence="15 16">
    <name type="scientific">Rhodohalobacter barkolensis</name>
    <dbReference type="NCBI Taxonomy" id="2053187"/>
    <lineage>
        <taxon>Bacteria</taxon>
        <taxon>Pseudomonadati</taxon>
        <taxon>Balneolota</taxon>
        <taxon>Balneolia</taxon>
        <taxon>Balneolales</taxon>
        <taxon>Balneolaceae</taxon>
        <taxon>Rhodohalobacter</taxon>
    </lineage>
</organism>
<name>A0A2N0VF85_9BACT</name>
<keyword evidence="5 12" id="KW-0732">Signal</keyword>
<dbReference type="InterPro" id="IPR037066">
    <property type="entry name" value="Plug_dom_sf"/>
</dbReference>
<dbReference type="Pfam" id="PF13715">
    <property type="entry name" value="CarbopepD_reg_2"/>
    <property type="match status" value="1"/>
</dbReference>
<evidence type="ECO:0000259" key="14">
    <source>
        <dbReference type="Pfam" id="PF07715"/>
    </source>
</evidence>
<evidence type="ECO:0000256" key="11">
    <source>
        <dbReference type="RuleBase" id="RU003357"/>
    </source>
</evidence>
<keyword evidence="3 10" id="KW-1134">Transmembrane beta strand</keyword>
<evidence type="ECO:0000313" key="16">
    <source>
        <dbReference type="Proteomes" id="UP000233398"/>
    </source>
</evidence>
<dbReference type="Gene3D" id="2.40.170.20">
    <property type="entry name" value="TonB-dependent receptor, beta-barrel domain"/>
    <property type="match status" value="1"/>
</dbReference>
<dbReference type="GO" id="GO:0009279">
    <property type="term" value="C:cell outer membrane"/>
    <property type="evidence" value="ECO:0007669"/>
    <property type="project" value="UniProtKB-SubCell"/>
</dbReference>
<dbReference type="Gene3D" id="2.60.40.1120">
    <property type="entry name" value="Carboxypeptidase-like, regulatory domain"/>
    <property type="match status" value="1"/>
</dbReference>
<keyword evidence="6 11" id="KW-0798">TonB box</keyword>
<dbReference type="InterPro" id="IPR008969">
    <property type="entry name" value="CarboxyPept-like_regulatory"/>
</dbReference>
<evidence type="ECO:0000256" key="6">
    <source>
        <dbReference type="ARBA" id="ARBA00023077"/>
    </source>
</evidence>
<dbReference type="GO" id="GO:0015344">
    <property type="term" value="F:siderophore uptake transmembrane transporter activity"/>
    <property type="evidence" value="ECO:0007669"/>
    <property type="project" value="TreeGrafter"/>
</dbReference>
<evidence type="ECO:0000256" key="7">
    <source>
        <dbReference type="ARBA" id="ARBA00023136"/>
    </source>
</evidence>
<dbReference type="PROSITE" id="PS52016">
    <property type="entry name" value="TONB_DEPENDENT_REC_3"/>
    <property type="match status" value="1"/>
</dbReference>
<evidence type="ECO:0000259" key="13">
    <source>
        <dbReference type="Pfam" id="PF00593"/>
    </source>
</evidence>
<comment type="similarity">
    <text evidence="10 11">Belongs to the TonB-dependent receptor family.</text>
</comment>
<dbReference type="PANTHER" id="PTHR30069:SF29">
    <property type="entry name" value="HEMOGLOBIN AND HEMOGLOBIN-HAPTOGLOBIN-BINDING PROTEIN 1-RELATED"/>
    <property type="match status" value="1"/>
</dbReference>
<feature type="domain" description="TonB-dependent receptor plug" evidence="14">
    <location>
        <begin position="127"/>
        <end position="246"/>
    </location>
</feature>
<evidence type="ECO:0000256" key="4">
    <source>
        <dbReference type="ARBA" id="ARBA00022692"/>
    </source>
</evidence>
<dbReference type="InterPro" id="IPR000531">
    <property type="entry name" value="Beta-barrel_TonB"/>
</dbReference>
<evidence type="ECO:0000256" key="3">
    <source>
        <dbReference type="ARBA" id="ARBA00022452"/>
    </source>
</evidence>
<accession>A0A2N0VF85</accession>
<dbReference type="Pfam" id="PF00593">
    <property type="entry name" value="TonB_dep_Rec_b-barrel"/>
    <property type="match status" value="1"/>
</dbReference>
<comment type="caution">
    <text evidence="15">The sequence shown here is derived from an EMBL/GenBank/DDBJ whole genome shotgun (WGS) entry which is preliminary data.</text>
</comment>
<feature type="domain" description="TonB-dependent receptor-like beta-barrel" evidence="13">
    <location>
        <begin position="429"/>
        <end position="869"/>
    </location>
</feature>
<evidence type="ECO:0000256" key="9">
    <source>
        <dbReference type="ARBA" id="ARBA00023237"/>
    </source>
</evidence>
<dbReference type="InterPro" id="IPR012910">
    <property type="entry name" value="Plug_dom"/>
</dbReference>
<protein>
    <submittedName>
        <fullName evidence="15">TonB-dependent receptor</fullName>
    </submittedName>
</protein>
<proteinExistence type="inferred from homology"/>
<dbReference type="NCBIfam" id="TIGR04057">
    <property type="entry name" value="SusC_RagA_signa"/>
    <property type="match status" value="1"/>
</dbReference>
<evidence type="ECO:0000256" key="12">
    <source>
        <dbReference type="SAM" id="SignalP"/>
    </source>
</evidence>
<keyword evidence="7 10" id="KW-0472">Membrane</keyword>
<keyword evidence="9 10" id="KW-0998">Cell outer membrane</keyword>
<dbReference type="SUPFAM" id="SSF56935">
    <property type="entry name" value="Porins"/>
    <property type="match status" value="1"/>
</dbReference>
<dbReference type="RefSeq" id="WP_101074112.1">
    <property type="nucleotide sequence ID" value="NZ_PISP01000005.1"/>
</dbReference>
<dbReference type="InterPro" id="IPR036942">
    <property type="entry name" value="Beta-barrel_TonB_sf"/>
</dbReference>
<comment type="subcellular location">
    <subcellularLocation>
        <location evidence="1 10">Cell outer membrane</location>
        <topology evidence="1 10">Multi-pass membrane protein</topology>
    </subcellularLocation>
</comment>
<keyword evidence="8 15" id="KW-0675">Receptor</keyword>
<feature type="chain" id="PRO_5014806444" evidence="12">
    <location>
        <begin position="28"/>
        <end position="1023"/>
    </location>
</feature>
<reference evidence="15 16" key="1">
    <citation type="submission" date="2017-11" db="EMBL/GenBank/DDBJ databases">
        <title>Rhodohalobacter 15182 sp. nov., isolated from a salt lake.</title>
        <authorList>
            <person name="Han S."/>
        </authorList>
    </citation>
    <scope>NUCLEOTIDE SEQUENCE [LARGE SCALE GENOMIC DNA]</scope>
    <source>
        <strain evidence="15 16">15182</strain>
    </source>
</reference>
<feature type="signal peptide" evidence="12">
    <location>
        <begin position="1"/>
        <end position="27"/>
    </location>
</feature>
<evidence type="ECO:0000256" key="5">
    <source>
        <dbReference type="ARBA" id="ARBA00022729"/>
    </source>
</evidence>
<evidence type="ECO:0000256" key="10">
    <source>
        <dbReference type="PROSITE-ProRule" id="PRU01360"/>
    </source>
</evidence>
<dbReference type="EMBL" id="PISP01000005">
    <property type="protein sequence ID" value="PKD42861.1"/>
    <property type="molecule type" value="Genomic_DNA"/>
</dbReference>
<keyword evidence="16" id="KW-1185">Reference proteome</keyword>
<dbReference type="AlphaFoldDB" id="A0A2N0VF85"/>
<sequence>MIQKILQSLTSLLLLVAISGFAGLAHAQTGTLTGTVTDESTGETLVGATVMIVDLERGAPTDIEGMYMIDNIPTGTYEVRFSYVGYTTVTETIEISEGENVYDLEMSMDSAGLDEVVVTGYGNFSDRNFTGSVSQVSSESFENAPVSSINEALSGNIAGVNISPSTGTPGAVQQARIRGISSINASSAPLYVIDGVPVQSGSNAQSTATSSLDVLSSISANDIESVTVLKDASSTALYGARGSNGVIVIETKSGSSGDVQYSLSMQRGVNNRAVDGPGTLNANEWDQLFYDSAGNYLESLGAPSDRASVDALLFPSGWDGETSTDWGDVVRNDNAIQQEYQLAAQGGNDRTTFYTSASFFEQEGQAIGSGLERLSGKLNLTHQFDERLTFSNNFSGSFVEQDGILEGAGYFGSPVLAEYFMLPTDNAYNEDGSPNLGLSSNIFNPVYVQDTDIDRKRNIRVINNTNLDFEITDNLAFSSNLSLDYLLTEEKYYDNPFYGDGEDVRGAVDDINTRNFNYVWRNSLNYIYQANEQNLFDFRFISESQKNKNNFLEAYGEGIAAANLYNLNTTASPQFVGSSTTDWAVQSFIGLVNYRYDDKVIVDGSVRHEGNTRFGEDNRWGTFWSLGVGYILTEEDFFADIEGLDFLRVRTSYGQTGNASIGLNNYQTLVGFGGYNDQPNIQPTQFGNPNLTWEKANSFDVSVDFEAFEMLEGGVNFFRKDSYDLLFNVPLSRVSGHNSQVQNVGELYNQGFEFELSADIVRTQDFGWNLGGNLTLVENEITELPRDQNGDPIEITSATRYTAVEGYEVNAWYMREWAGVDPDNGDPLWYMDDGEGGRTTTNSYNQADTYYQGANAQPTTYGGINTRVDVKNFYVQANMSFALGYKVFDNWANYMRSDGNGGFNAAFGQYGTAADYWEEPGDIADNPRPVLFSTNQANAASSRFLYDGDHIRLKSLNIGYNIPTQLIEQVGLSSATLFFNGRNLWTYAFDDDLKWDPEQKADGFTDLNAQPMRSLTFGLKANF</sequence>
<dbReference type="Gene3D" id="2.170.130.10">
    <property type="entry name" value="TonB-dependent receptor, plug domain"/>
    <property type="match status" value="1"/>
</dbReference>
<keyword evidence="4 10" id="KW-0812">Transmembrane</keyword>
<evidence type="ECO:0000256" key="1">
    <source>
        <dbReference type="ARBA" id="ARBA00004571"/>
    </source>
</evidence>
<dbReference type="InterPro" id="IPR039426">
    <property type="entry name" value="TonB-dep_rcpt-like"/>
</dbReference>
<gene>
    <name evidence="15" type="ORF">CWD77_13500</name>
</gene>
<dbReference type="InterPro" id="IPR023997">
    <property type="entry name" value="TonB-dep_OMP_SusC/RagA_CS"/>
</dbReference>
<evidence type="ECO:0000256" key="2">
    <source>
        <dbReference type="ARBA" id="ARBA00022448"/>
    </source>
</evidence>
<evidence type="ECO:0000256" key="8">
    <source>
        <dbReference type="ARBA" id="ARBA00023170"/>
    </source>
</evidence>
<dbReference type="GO" id="GO:0044718">
    <property type="term" value="P:siderophore transmembrane transport"/>
    <property type="evidence" value="ECO:0007669"/>
    <property type="project" value="TreeGrafter"/>
</dbReference>
<dbReference type="SUPFAM" id="SSF49464">
    <property type="entry name" value="Carboxypeptidase regulatory domain-like"/>
    <property type="match status" value="1"/>
</dbReference>
<dbReference type="PANTHER" id="PTHR30069">
    <property type="entry name" value="TONB-DEPENDENT OUTER MEMBRANE RECEPTOR"/>
    <property type="match status" value="1"/>
</dbReference>
<keyword evidence="2 10" id="KW-0813">Transport</keyword>
<dbReference type="Pfam" id="PF07715">
    <property type="entry name" value="Plug"/>
    <property type="match status" value="1"/>
</dbReference>
<dbReference type="InterPro" id="IPR023996">
    <property type="entry name" value="TonB-dep_OMP_SusC/RagA"/>
</dbReference>
<evidence type="ECO:0000313" key="15">
    <source>
        <dbReference type="EMBL" id="PKD42861.1"/>
    </source>
</evidence>
<dbReference type="OrthoDB" id="9768177at2"/>
<dbReference type="Proteomes" id="UP000233398">
    <property type="component" value="Unassembled WGS sequence"/>
</dbReference>
<dbReference type="NCBIfam" id="TIGR04056">
    <property type="entry name" value="OMP_RagA_SusC"/>
    <property type="match status" value="1"/>
</dbReference>